<dbReference type="Proteomes" id="UP001234178">
    <property type="component" value="Unassembled WGS sequence"/>
</dbReference>
<gene>
    <name evidence="2" type="ORF">OUZ56_024928</name>
</gene>
<evidence type="ECO:0000256" key="1">
    <source>
        <dbReference type="SAM" id="MobiDB-lite"/>
    </source>
</evidence>
<evidence type="ECO:0000313" key="3">
    <source>
        <dbReference type="Proteomes" id="UP001234178"/>
    </source>
</evidence>
<feature type="region of interest" description="Disordered" evidence="1">
    <location>
        <begin position="41"/>
        <end position="63"/>
    </location>
</feature>
<comment type="caution">
    <text evidence="2">The sequence shown here is derived from an EMBL/GenBank/DDBJ whole genome shotgun (WGS) entry which is preliminary data.</text>
</comment>
<name>A0ABQ9ZIF1_9CRUS</name>
<organism evidence="2 3">
    <name type="scientific">Daphnia magna</name>
    <dbReference type="NCBI Taxonomy" id="35525"/>
    <lineage>
        <taxon>Eukaryota</taxon>
        <taxon>Metazoa</taxon>
        <taxon>Ecdysozoa</taxon>
        <taxon>Arthropoda</taxon>
        <taxon>Crustacea</taxon>
        <taxon>Branchiopoda</taxon>
        <taxon>Diplostraca</taxon>
        <taxon>Cladocera</taxon>
        <taxon>Anomopoda</taxon>
        <taxon>Daphniidae</taxon>
        <taxon>Daphnia</taxon>
    </lineage>
</organism>
<protein>
    <submittedName>
        <fullName evidence="2">Uncharacterized protein</fullName>
    </submittedName>
</protein>
<accession>A0ABQ9ZIF1</accession>
<reference evidence="2 3" key="1">
    <citation type="journal article" date="2023" name="Nucleic Acids Res.">
        <title>The hologenome of Daphnia magna reveals possible DNA methylation and microbiome-mediated evolution of the host genome.</title>
        <authorList>
            <person name="Chaturvedi A."/>
            <person name="Li X."/>
            <person name="Dhandapani V."/>
            <person name="Marshall H."/>
            <person name="Kissane S."/>
            <person name="Cuenca-Cambronero M."/>
            <person name="Asole G."/>
            <person name="Calvet F."/>
            <person name="Ruiz-Romero M."/>
            <person name="Marangio P."/>
            <person name="Guigo R."/>
            <person name="Rago D."/>
            <person name="Mirbahai L."/>
            <person name="Eastwood N."/>
            <person name="Colbourne J.K."/>
            <person name="Zhou J."/>
            <person name="Mallon E."/>
            <person name="Orsini L."/>
        </authorList>
    </citation>
    <scope>NUCLEOTIDE SEQUENCE [LARGE SCALE GENOMIC DNA]</scope>
    <source>
        <strain evidence="2">LRV0_1</strain>
    </source>
</reference>
<proteinExistence type="predicted"/>
<feature type="compositionally biased region" description="Acidic residues" evidence="1">
    <location>
        <begin position="43"/>
        <end position="56"/>
    </location>
</feature>
<evidence type="ECO:0000313" key="2">
    <source>
        <dbReference type="EMBL" id="KAK4012694.1"/>
    </source>
</evidence>
<dbReference type="EMBL" id="JAOYFB010000004">
    <property type="protein sequence ID" value="KAK4012694.1"/>
    <property type="molecule type" value="Genomic_DNA"/>
</dbReference>
<keyword evidence="3" id="KW-1185">Reference proteome</keyword>
<sequence>MVSLTVDVTRVRLPRVDQESSGINSIVRLLLLERWSRVAEQVDHDDDDDDDDDDDGDLHARLPILPADVKMTDEFVVQQQ</sequence>